<dbReference type="InterPro" id="IPR000477">
    <property type="entry name" value="RT_dom"/>
</dbReference>
<reference evidence="2 3" key="1">
    <citation type="submission" date="2022-01" db="EMBL/GenBank/DDBJ databases">
        <title>A chromosomal length assembly of Cordylochernes scorpioides.</title>
        <authorList>
            <person name="Zeh D."/>
            <person name="Zeh J."/>
        </authorList>
    </citation>
    <scope>NUCLEOTIDE SEQUENCE [LARGE SCALE GENOMIC DNA]</scope>
    <source>
        <strain evidence="2">IN4F17</strain>
        <tissue evidence="2">Whole Body</tissue>
    </source>
</reference>
<keyword evidence="3" id="KW-1185">Reference proteome</keyword>
<organism evidence="2 3">
    <name type="scientific">Cordylochernes scorpioides</name>
    <dbReference type="NCBI Taxonomy" id="51811"/>
    <lineage>
        <taxon>Eukaryota</taxon>
        <taxon>Metazoa</taxon>
        <taxon>Ecdysozoa</taxon>
        <taxon>Arthropoda</taxon>
        <taxon>Chelicerata</taxon>
        <taxon>Arachnida</taxon>
        <taxon>Pseudoscorpiones</taxon>
        <taxon>Cheliferoidea</taxon>
        <taxon>Chernetidae</taxon>
        <taxon>Cordylochernes</taxon>
    </lineage>
</organism>
<evidence type="ECO:0000259" key="1">
    <source>
        <dbReference type="Pfam" id="PF00078"/>
    </source>
</evidence>
<name>A0ABY6LLI0_9ARAC</name>
<dbReference type="EMBL" id="CP092881">
    <property type="protein sequence ID" value="UYV80570.1"/>
    <property type="molecule type" value="Genomic_DNA"/>
</dbReference>
<evidence type="ECO:0000313" key="2">
    <source>
        <dbReference type="EMBL" id="UYV80570.1"/>
    </source>
</evidence>
<protein>
    <recommendedName>
        <fullName evidence="1">Reverse transcriptase domain-containing protein</fullName>
    </recommendedName>
</protein>
<dbReference type="PANTHER" id="PTHR19446">
    <property type="entry name" value="REVERSE TRANSCRIPTASES"/>
    <property type="match status" value="1"/>
</dbReference>
<proteinExistence type="predicted"/>
<dbReference type="Proteomes" id="UP001235939">
    <property type="component" value="Chromosome 19"/>
</dbReference>
<gene>
    <name evidence="2" type="ORF">LAZ67_19000739</name>
</gene>
<evidence type="ECO:0000313" key="3">
    <source>
        <dbReference type="Proteomes" id="UP001235939"/>
    </source>
</evidence>
<accession>A0ABY6LLI0</accession>
<feature type="domain" description="Reverse transcriptase" evidence="1">
    <location>
        <begin position="107"/>
        <end position="273"/>
    </location>
</feature>
<sequence length="444" mass="49914">MWNKLGSKTQNSQNNIYHLNKADNGICNTGLGSLKLITKSETDGFQVREKEISWSEGIDNTVVKALVRMHPSLLSRLFNRCLDTGTFPEAWKVARVVLLEKSGRKGNSPNDYRMLSLLACLGKVLDSLLAQRLKHWLESNELLSSFQHGFREGKSTTTALNEVLEGVEMGLNKGAWVLFVALDIDGAFNSMNWNKLMRNLMDMGCPDNFCSLVRDFLRDRRISLSFGGRKLERNCARGCPQGSCCGPILWNILVNTVFQEELPEGARLVLYADHQRRRWWREAGRRCAGLSWLALNGGEKEGTIFRNLCLSCVEPILLYASRAWCRRNRDQKVATTLERVQRTAALRITGGYRTTSSEALLVLAGLIPLGLKLEEETIRQKIWENREDALGLEAGALEWKRDPRKPPQGCQSGIGVLEGRQGLARRFSLMGDVMKSKPPSTDEG</sequence>
<dbReference type="Pfam" id="PF00078">
    <property type="entry name" value="RVT_1"/>
    <property type="match status" value="1"/>
</dbReference>
<dbReference type="CDD" id="cd01650">
    <property type="entry name" value="RT_nLTR_like"/>
    <property type="match status" value="1"/>
</dbReference>